<gene>
    <name evidence="2" type="ORF">BWQ96_07410</name>
</gene>
<evidence type="ECO:0000313" key="2">
    <source>
        <dbReference type="EMBL" id="PXF42866.1"/>
    </source>
</evidence>
<feature type="compositionally biased region" description="Basic and acidic residues" evidence="1">
    <location>
        <begin position="75"/>
        <end position="90"/>
    </location>
</feature>
<name>A0A2V3ILA9_9FLOR</name>
<feature type="region of interest" description="Disordered" evidence="1">
    <location>
        <begin position="24"/>
        <end position="96"/>
    </location>
</feature>
<feature type="compositionally biased region" description="Polar residues" evidence="1">
    <location>
        <begin position="24"/>
        <end position="36"/>
    </location>
</feature>
<evidence type="ECO:0000313" key="3">
    <source>
        <dbReference type="Proteomes" id="UP000247409"/>
    </source>
</evidence>
<protein>
    <submittedName>
        <fullName evidence="2">Uncharacterized protein</fullName>
    </submittedName>
</protein>
<organism evidence="2 3">
    <name type="scientific">Gracilariopsis chorda</name>
    <dbReference type="NCBI Taxonomy" id="448386"/>
    <lineage>
        <taxon>Eukaryota</taxon>
        <taxon>Rhodophyta</taxon>
        <taxon>Florideophyceae</taxon>
        <taxon>Rhodymeniophycidae</taxon>
        <taxon>Gracilariales</taxon>
        <taxon>Gracilariaceae</taxon>
        <taxon>Gracilariopsis</taxon>
    </lineage>
</organism>
<proteinExistence type="predicted"/>
<reference evidence="2 3" key="1">
    <citation type="journal article" date="2018" name="Mol. Biol. Evol.">
        <title>Analysis of the draft genome of the red seaweed Gracilariopsis chorda provides insights into genome size evolution in Rhodophyta.</title>
        <authorList>
            <person name="Lee J."/>
            <person name="Yang E.C."/>
            <person name="Graf L."/>
            <person name="Yang J.H."/>
            <person name="Qiu H."/>
            <person name="Zel Zion U."/>
            <person name="Chan C.X."/>
            <person name="Stephens T.G."/>
            <person name="Weber A.P.M."/>
            <person name="Boo G.H."/>
            <person name="Boo S.M."/>
            <person name="Kim K.M."/>
            <person name="Shin Y."/>
            <person name="Jung M."/>
            <person name="Lee S.J."/>
            <person name="Yim H.S."/>
            <person name="Lee J.H."/>
            <person name="Bhattacharya D."/>
            <person name="Yoon H.S."/>
        </authorList>
    </citation>
    <scope>NUCLEOTIDE SEQUENCE [LARGE SCALE GENOMIC DNA]</scope>
    <source>
        <strain evidence="2 3">SKKU-2015</strain>
        <tissue evidence="2">Whole body</tissue>
    </source>
</reference>
<keyword evidence="3" id="KW-1185">Reference proteome</keyword>
<evidence type="ECO:0000256" key="1">
    <source>
        <dbReference type="SAM" id="MobiDB-lite"/>
    </source>
</evidence>
<dbReference type="EMBL" id="NBIV01000147">
    <property type="protein sequence ID" value="PXF42866.1"/>
    <property type="molecule type" value="Genomic_DNA"/>
</dbReference>
<comment type="caution">
    <text evidence="2">The sequence shown here is derived from an EMBL/GenBank/DDBJ whole genome shotgun (WGS) entry which is preliminary data.</text>
</comment>
<sequence>MSWVLGAHWALVRKQFATAAHQTNPSHVCEPTSSAANPPVLGSLAQIPSTDDDTKGSARKASQGKLVIGEDDHEATETRKVSTAHTHDTTEVPEQNPELTPLVLVVDGPGPTSIGLDGSKAQQIVSPTEGIRDGDLDPEKDKFIVFWKPKVELIVTKGFASSSFVDVKNGDLSISDEAIVGKTTADNYKLAVSFDDLNGNYFIGMCFVDGTSLSFIPLSGCFLSTLGDLLGFLEFGENKCFRMCEKGRQNSFQNFVQIRVPLKEYRAIFMRIEKEIDGGMIIENSVRRYKGFAWILCEVEEFTDFHMFREGKETAINIHEITSNISRNWNLYGTAYLLLRVFPTPEGLQLKFRFRDFHLRKYRPCLVRGSKRNLIHY</sequence>
<accession>A0A2V3ILA9</accession>
<dbReference type="Proteomes" id="UP000247409">
    <property type="component" value="Unassembled WGS sequence"/>
</dbReference>
<dbReference type="AlphaFoldDB" id="A0A2V3ILA9"/>